<protein>
    <submittedName>
        <fullName evidence="2">PAS domain-containing protein</fullName>
    </submittedName>
</protein>
<reference evidence="2 3" key="1">
    <citation type="submission" date="2020-12" db="EMBL/GenBank/DDBJ databases">
        <title>Whole genome sequences of gut porcine anaerobes.</title>
        <authorList>
            <person name="Kubasova T."/>
            <person name="Jahodarova E."/>
            <person name="Rychlik I."/>
        </authorList>
    </citation>
    <scope>NUCLEOTIDE SEQUENCE [LARGE SCALE GENOMIC DNA]</scope>
    <source>
        <strain evidence="2 3">An867</strain>
    </source>
</reference>
<dbReference type="Pfam" id="PF08448">
    <property type="entry name" value="PAS_4"/>
    <property type="match status" value="1"/>
</dbReference>
<keyword evidence="3" id="KW-1185">Reference proteome</keyword>
<dbReference type="RefSeq" id="WP_235324117.1">
    <property type="nucleotide sequence ID" value="NZ_JAFBIT010000003.1"/>
</dbReference>
<evidence type="ECO:0000313" key="3">
    <source>
        <dbReference type="Proteomes" id="UP001299220"/>
    </source>
</evidence>
<dbReference type="InterPro" id="IPR013656">
    <property type="entry name" value="PAS_4"/>
</dbReference>
<name>A0ABS9CPL8_9FIRM</name>
<accession>A0ABS9CPL8</accession>
<organism evidence="2 3">
    <name type="scientific">Anaeromassilibacillus senegalensis</name>
    <dbReference type="NCBI Taxonomy" id="1673717"/>
    <lineage>
        <taxon>Bacteria</taxon>
        <taxon>Bacillati</taxon>
        <taxon>Bacillota</taxon>
        <taxon>Clostridia</taxon>
        <taxon>Eubacteriales</taxon>
        <taxon>Acutalibacteraceae</taxon>
        <taxon>Anaeromassilibacillus</taxon>
    </lineage>
</organism>
<dbReference type="SUPFAM" id="SSF55785">
    <property type="entry name" value="PYP-like sensor domain (PAS domain)"/>
    <property type="match status" value="1"/>
</dbReference>
<evidence type="ECO:0000259" key="1">
    <source>
        <dbReference type="Pfam" id="PF08448"/>
    </source>
</evidence>
<dbReference type="EMBL" id="JAFBIT010000003">
    <property type="protein sequence ID" value="MCF2653094.1"/>
    <property type="molecule type" value="Genomic_DNA"/>
</dbReference>
<dbReference type="InterPro" id="IPR035965">
    <property type="entry name" value="PAS-like_dom_sf"/>
</dbReference>
<comment type="caution">
    <text evidence="2">The sequence shown here is derived from an EMBL/GenBank/DDBJ whole genome shotgun (WGS) entry which is preliminary data.</text>
</comment>
<evidence type="ECO:0000313" key="2">
    <source>
        <dbReference type="EMBL" id="MCF2653094.1"/>
    </source>
</evidence>
<proteinExistence type="predicted"/>
<feature type="domain" description="PAS fold-4" evidence="1">
    <location>
        <begin position="15"/>
        <end position="104"/>
    </location>
</feature>
<dbReference type="Proteomes" id="UP001299220">
    <property type="component" value="Unassembled WGS sequence"/>
</dbReference>
<sequence>MELNVEILTAILDAYPYEIVFCDRTHTVRFLNRAAKKRYAGIVRVGGSLFNCHNERSRVKIEEFLARADAGEDEMFEVLNGATNEREFFVPVRDVQGQVIGYFERHENFWTLDNPDAPVTVHPI</sequence>
<gene>
    <name evidence="2" type="ORF">JQM67_10825</name>
</gene>
<dbReference type="Gene3D" id="3.30.450.20">
    <property type="entry name" value="PAS domain"/>
    <property type="match status" value="1"/>
</dbReference>